<dbReference type="EMBL" id="KV014425">
    <property type="protein sequence ID" value="KZV22201.1"/>
    <property type="molecule type" value="Genomic_DNA"/>
</dbReference>
<name>A0A2Z7AK86_9LAMI</name>
<proteinExistence type="predicted"/>
<evidence type="ECO:0000313" key="2">
    <source>
        <dbReference type="Proteomes" id="UP000250235"/>
    </source>
</evidence>
<dbReference type="Proteomes" id="UP000250235">
    <property type="component" value="Unassembled WGS sequence"/>
</dbReference>
<sequence length="120" mass="14073">MTSPLLIQKSTSRSYSGGRIKPAAVIFAKDKMDQLERKGEDERAGELRRRWTSWSNKLNQVEHYESDGTLWTSCCVKMKKYQLENKSDVDQLLRQSCMRRSAKTKIQQLMCKDKLNQLER</sequence>
<dbReference type="AlphaFoldDB" id="A0A2Z7AK86"/>
<organism evidence="1 2">
    <name type="scientific">Dorcoceras hygrometricum</name>
    <dbReference type="NCBI Taxonomy" id="472368"/>
    <lineage>
        <taxon>Eukaryota</taxon>
        <taxon>Viridiplantae</taxon>
        <taxon>Streptophyta</taxon>
        <taxon>Embryophyta</taxon>
        <taxon>Tracheophyta</taxon>
        <taxon>Spermatophyta</taxon>
        <taxon>Magnoliopsida</taxon>
        <taxon>eudicotyledons</taxon>
        <taxon>Gunneridae</taxon>
        <taxon>Pentapetalae</taxon>
        <taxon>asterids</taxon>
        <taxon>lamiids</taxon>
        <taxon>Lamiales</taxon>
        <taxon>Gesneriaceae</taxon>
        <taxon>Didymocarpoideae</taxon>
        <taxon>Trichosporeae</taxon>
        <taxon>Loxocarpinae</taxon>
        <taxon>Dorcoceras</taxon>
    </lineage>
</organism>
<protein>
    <submittedName>
        <fullName evidence="1">Uncharacterized protein</fullName>
    </submittedName>
</protein>
<keyword evidence="2" id="KW-1185">Reference proteome</keyword>
<evidence type="ECO:0000313" key="1">
    <source>
        <dbReference type="EMBL" id="KZV22201.1"/>
    </source>
</evidence>
<accession>A0A2Z7AK86</accession>
<reference evidence="1 2" key="1">
    <citation type="journal article" date="2015" name="Proc. Natl. Acad. Sci. U.S.A.">
        <title>The resurrection genome of Boea hygrometrica: A blueprint for survival of dehydration.</title>
        <authorList>
            <person name="Xiao L."/>
            <person name="Yang G."/>
            <person name="Zhang L."/>
            <person name="Yang X."/>
            <person name="Zhao S."/>
            <person name="Ji Z."/>
            <person name="Zhou Q."/>
            <person name="Hu M."/>
            <person name="Wang Y."/>
            <person name="Chen M."/>
            <person name="Xu Y."/>
            <person name="Jin H."/>
            <person name="Xiao X."/>
            <person name="Hu G."/>
            <person name="Bao F."/>
            <person name="Hu Y."/>
            <person name="Wan P."/>
            <person name="Li L."/>
            <person name="Deng X."/>
            <person name="Kuang T."/>
            <person name="Xiang C."/>
            <person name="Zhu J.K."/>
            <person name="Oliver M.J."/>
            <person name="He Y."/>
        </authorList>
    </citation>
    <scope>NUCLEOTIDE SEQUENCE [LARGE SCALE GENOMIC DNA]</scope>
    <source>
        <strain evidence="2">cv. XS01</strain>
    </source>
</reference>
<gene>
    <name evidence="1" type="ORF">F511_23495</name>
</gene>